<protein>
    <submittedName>
        <fullName evidence="1">Uncharacterized protein</fullName>
    </submittedName>
</protein>
<evidence type="ECO:0000313" key="1">
    <source>
        <dbReference type="EMBL" id="GLO68316.1"/>
    </source>
</evidence>
<dbReference type="EMBL" id="BSKO01000002">
    <property type="protein sequence ID" value="GLO68316.1"/>
    <property type="molecule type" value="Genomic_DNA"/>
</dbReference>
<keyword evidence="2" id="KW-1185">Reference proteome</keyword>
<proteinExistence type="predicted"/>
<evidence type="ECO:0000313" key="2">
    <source>
        <dbReference type="Proteomes" id="UP001275436"/>
    </source>
</evidence>
<dbReference type="RefSeq" id="WP_317958563.1">
    <property type="nucleotide sequence ID" value="NZ_BSKO01000002.1"/>
</dbReference>
<organism evidence="1 2">
    <name type="scientific">Oceanobacillus kimchii</name>
    <dbReference type="NCBI Taxonomy" id="746691"/>
    <lineage>
        <taxon>Bacteria</taxon>
        <taxon>Bacillati</taxon>
        <taxon>Bacillota</taxon>
        <taxon>Bacilli</taxon>
        <taxon>Bacillales</taxon>
        <taxon>Bacillaceae</taxon>
        <taxon>Oceanobacillus</taxon>
    </lineage>
</organism>
<comment type="caution">
    <text evidence="1">The sequence shown here is derived from an EMBL/GenBank/DDBJ whole genome shotgun (WGS) entry which is preliminary data.</text>
</comment>
<reference evidence="1 2" key="1">
    <citation type="submission" date="2023-02" db="EMBL/GenBank/DDBJ databases">
        <title>Oceanobacillus kimchii IFOP_LL358 isolated form Alexandrium catenella lab strain.</title>
        <authorList>
            <person name="Gajardo G."/>
            <person name="Ueki S."/>
            <person name="Maruyama F."/>
        </authorList>
    </citation>
    <scope>NUCLEOTIDE SEQUENCE [LARGE SCALE GENOMIC DNA]</scope>
    <source>
        <strain evidence="1 2">IFOP_LL358</strain>
    </source>
</reference>
<sequence length="294" mass="35321">MNNYKEYKDLLSNTYDEVVIYLLNKYGPAIDDYFRESSYQRFMNGEIKNITTGKASRTSEGLYCHHIDQNKWLNISDQNFVKKYNIPFESQRRDKLVYCDLIEHTILHVLIAKGTSSKFGLPGYEVYLRTLIEQWYLEEIKPSPEWMQRCFHKSFLEPQIAFNLLKEMQRQLGESYYNTLEDYYDTQKKIEEERRKRQQQQKQREIDVRNHRIEHAKQLHHKSPRADIVTASYLIRIGESDMMDFSDNHTTFKEYDSKMKKYTKEKILDELITYIENGLALTVGDESEEMQEDY</sequence>
<name>A0ABQ5TNC7_9BACI</name>
<accession>A0ABQ5TNC7</accession>
<dbReference type="Proteomes" id="UP001275436">
    <property type="component" value="Unassembled WGS sequence"/>
</dbReference>
<gene>
    <name evidence="1" type="ORF">MACH08_41000</name>
</gene>